<comment type="caution">
    <text evidence="1">The sequence shown here is derived from an EMBL/GenBank/DDBJ whole genome shotgun (WGS) entry which is preliminary data.</text>
</comment>
<organism evidence="1 2">
    <name type="scientific">Dentiscutata heterogama</name>
    <dbReference type="NCBI Taxonomy" id="1316150"/>
    <lineage>
        <taxon>Eukaryota</taxon>
        <taxon>Fungi</taxon>
        <taxon>Fungi incertae sedis</taxon>
        <taxon>Mucoromycota</taxon>
        <taxon>Glomeromycotina</taxon>
        <taxon>Glomeromycetes</taxon>
        <taxon>Diversisporales</taxon>
        <taxon>Gigasporaceae</taxon>
        <taxon>Dentiscutata</taxon>
    </lineage>
</organism>
<protein>
    <submittedName>
        <fullName evidence="1">1438_t:CDS:1</fullName>
    </submittedName>
</protein>
<evidence type="ECO:0000313" key="2">
    <source>
        <dbReference type="Proteomes" id="UP000789702"/>
    </source>
</evidence>
<feature type="non-terminal residue" evidence="1">
    <location>
        <position position="75"/>
    </location>
</feature>
<gene>
    <name evidence="1" type="ORF">DHETER_LOCUS12722</name>
</gene>
<dbReference type="EMBL" id="CAJVPU010032228">
    <property type="protein sequence ID" value="CAG8719098.1"/>
    <property type="molecule type" value="Genomic_DNA"/>
</dbReference>
<evidence type="ECO:0000313" key="1">
    <source>
        <dbReference type="EMBL" id="CAG8719098.1"/>
    </source>
</evidence>
<proteinExistence type="predicted"/>
<reference evidence="1" key="1">
    <citation type="submission" date="2021-06" db="EMBL/GenBank/DDBJ databases">
        <authorList>
            <person name="Kallberg Y."/>
            <person name="Tangrot J."/>
            <person name="Rosling A."/>
        </authorList>
    </citation>
    <scope>NUCLEOTIDE SEQUENCE</scope>
    <source>
        <strain evidence="1">IL203A</strain>
    </source>
</reference>
<sequence>MRERSERISNPGKWFSYIVVKGPCLHNKKGRLIAHRVGDYIEYTDIAKEQKMEIDINYYLGSTLAMYARFINEDD</sequence>
<accession>A0ACA9PRG9</accession>
<dbReference type="Proteomes" id="UP000789702">
    <property type="component" value="Unassembled WGS sequence"/>
</dbReference>
<name>A0ACA9PRG9_9GLOM</name>
<keyword evidence="2" id="KW-1185">Reference proteome</keyword>